<proteinExistence type="predicted"/>
<keyword evidence="1" id="KW-0732">Signal</keyword>
<gene>
    <name evidence="2" type="ORF">P5G61_13595</name>
</gene>
<dbReference type="EMBL" id="JAROCD010000006">
    <property type="protein sequence ID" value="MDN4602263.1"/>
    <property type="molecule type" value="Genomic_DNA"/>
</dbReference>
<dbReference type="Proteomes" id="UP001174205">
    <property type="component" value="Unassembled WGS sequence"/>
</dbReference>
<dbReference type="RefSeq" id="WP_301247036.1">
    <property type="nucleotide sequence ID" value="NZ_JAROCD010000006.1"/>
</dbReference>
<feature type="chain" id="PRO_5045645173" description="Lipoprotein" evidence="1">
    <location>
        <begin position="26"/>
        <end position="118"/>
    </location>
</feature>
<evidence type="ECO:0000313" key="3">
    <source>
        <dbReference type="Proteomes" id="UP001174205"/>
    </source>
</evidence>
<sequence length="118" mass="13079">MTKLIPRKLSLVLLLLVAFCSGCQANNDHEDSGSSIPLKELKTLAEKGDSLTWNDFAAYPYEDEGSGLYIRKYNIEGGHQLMISGKSLDDKPDHIYVVNKGGGKIDLLKENINKLNLK</sequence>
<evidence type="ECO:0000256" key="1">
    <source>
        <dbReference type="SAM" id="SignalP"/>
    </source>
</evidence>
<accession>A0ABT8JBH7</accession>
<evidence type="ECO:0000313" key="2">
    <source>
        <dbReference type="EMBL" id="MDN4602263.1"/>
    </source>
</evidence>
<protein>
    <recommendedName>
        <fullName evidence="4">Lipoprotein</fullName>
    </recommendedName>
</protein>
<organism evidence="2 3">
    <name type="scientific">Paenibacillus vandeheii</name>
    <dbReference type="NCBI Taxonomy" id="3035917"/>
    <lineage>
        <taxon>Bacteria</taxon>
        <taxon>Bacillati</taxon>
        <taxon>Bacillota</taxon>
        <taxon>Bacilli</taxon>
        <taxon>Bacillales</taxon>
        <taxon>Paenibacillaceae</taxon>
        <taxon>Paenibacillus</taxon>
    </lineage>
</organism>
<keyword evidence="3" id="KW-1185">Reference proteome</keyword>
<evidence type="ECO:0008006" key="4">
    <source>
        <dbReference type="Google" id="ProtNLM"/>
    </source>
</evidence>
<feature type="signal peptide" evidence="1">
    <location>
        <begin position="1"/>
        <end position="25"/>
    </location>
</feature>
<reference evidence="2" key="1">
    <citation type="submission" date="2023-03" db="EMBL/GenBank/DDBJ databases">
        <title>MT1 and MT2 Draft Genomes of Novel Species.</title>
        <authorList>
            <person name="Venkateswaran K."/>
        </authorList>
    </citation>
    <scope>NUCLEOTIDE SEQUENCE</scope>
    <source>
        <strain evidence="2">F6_3S_P_1C</strain>
    </source>
</reference>
<comment type="caution">
    <text evidence="2">The sequence shown here is derived from an EMBL/GenBank/DDBJ whole genome shotgun (WGS) entry which is preliminary data.</text>
</comment>
<name>A0ABT8JBH7_9BACL</name>